<dbReference type="Proteomes" id="UP000688137">
    <property type="component" value="Unassembled WGS sequence"/>
</dbReference>
<dbReference type="OMA" id="IMITDER"/>
<reference evidence="1" key="1">
    <citation type="submission" date="2021-01" db="EMBL/GenBank/DDBJ databases">
        <authorList>
            <consortium name="Genoscope - CEA"/>
            <person name="William W."/>
        </authorList>
    </citation>
    <scope>NUCLEOTIDE SEQUENCE</scope>
</reference>
<accession>A0A8S1M6K6</accession>
<comment type="caution">
    <text evidence="1">The sequence shown here is derived from an EMBL/GenBank/DDBJ whole genome shotgun (WGS) entry which is preliminary data.</text>
</comment>
<gene>
    <name evidence="1" type="ORF">PPRIM_AZ9-3.1.T0550043</name>
</gene>
<sequence length="2004" mass="224215">MLILFYFTLCYAGTIWPGFISNTIANRNQYSDYTIQVIPETNVPAGGYIEIVFPIQYQSGLGNKAYCTNCTINGHTISFYFTDTPILSVANTLNIYNILNPAERGGTGNFIIRTKRFEFIYDENLIFQTIGIADDIAQLSSCIVSFVDPPISGSLGKYNFAFKTNINLPLGTTIQLFIPNVFIISDNPSCSLYSINDLVIEGNIVCRLLEGSRVQVSGFSNDIIAGSEVGIQISLTNPSYSQVTSTFTIAAYRQGTSIIYTWKTGINGIQILPGLIKDITLLPMQKVRLATQKIVDYQLKFLPTNSLPKGSAIMIIFPNTFKLDGSQVYLFFKSGLEDISETSPLQMQKTSEDNILITNYKETLPNQIIIQFRAKNPSTAGPSSALDIRTCTDSTCVNIIDQNKVDAVIQVEAVASLDFIEVTLSPKTSQQTSTDLQFRITPTFVIPGGAYIKVLLDSAFYVGTVSAANCLSITSPIEVSLMCNKSDNLITWQNPFSVQYNVNLESSFSIVNLVQTPTYAGIYTVDIEIFNSQGSLLQSYTNFMKVTPLDLASPTLEFVGPEQSITGPPNKPRYSILITTFYNQIIIPEGGYDPTKQKAQGRIKFQFPSNSQYLNNFLGTSYKDGDQIPCKAVKGLLPMENLKIQCNIYEQSDPLMGAFIIMRNFKEIPYRSNIEIHIPNIQNPAATTAEFTITILQKQFGVDTELNIFKKSQTFRTQFNLNPGVSVSQMQISNTKLSGVFNVSMDIVPGNDFDDGTDFIVKLPGYDTMFIPDQEIVVCYIDTYLTPCITYPGVDWILMRIKAPQVHYYTAPIKPRLHIYNLRWPRYSDSVGWVSWTMLKDPFSSGMNYEVEARTLYYNGGTDKFLAPDINDFDEAQILSPKKGKGFVGLNYEFYFKTKYLIPDGSEFILTFPTDFSLDGSYPQPQFQAPQFYSQSDSKPLLFVVSGNVLRVKNIREHPASGPFRIIVQGVKSSKQPSIPQAKPFLAELQVGGKSIVKTQDATNGFDYFDYGTEFVPGKVIFNSITAFPSNQLEYAKYEFTFILTNELLAGGEISITFPKEFYPKLPVPQIDCICNVTGALTSFKSCKLWDYTYIMITDERYQSGEITFQINNVLNPLSGNAGLFTITSKYDGTFLDISDDTLQSVRQLFISPKSEPVLVQSIDFAPRNEGEEATYTFQFVPSTYIDSAFIVLEFPQNYDTRLGNVIICKPYDCIAQNRQIWVSGVTNYQPLGTNPIIVIVQGIINPNQNINDQWTGYFGIGVIKQNTFNYIDYNSKAGRLQVVQAPGWSYLYNVLPQNLFSRWSNTSYMFNMTALLNVPKESSQGSIIIDFPKQFDIPDGTKRCAVYKSTFAQKLTCTSLTNSITIQGNTEDKNGIITFNVTEIANPSDEVTIDQILVKTYDGFKKQIIEKSYRNLDPWTFTYKFPGPLITINDDSVITVERGTQTKDLWFKVAYPCALDLIFTPISELTIIPNKIKLSLTDLQQKFRVSASQTLQPGTYYITWKVSGELSDIPYYTPVKKSTVKVTNNKNIRVNVPTLNEVPIGGNSLDTYVSVDYAPDLGFEILLTSLSTALTLDKRSMQFVAGQNNATFRVSCNKTEYQKVSSNNLQISLTLSGINRDVYLLTQTLIDITIIQEDSEPPFITGLLNDQTSQTQTNIIFSVGEIAVVYYMIALQGTQQPSNKQLLDLGPALYNTTQSQFGKVSIGKTNTATVRIRNLKAQTNYVVYAIAEDRSSLFSDIKSLKFNTTNRYNASSVTLTFKQSYLNQAERQNIMKKIAFVLSLPTTKVIEKTSYTTQRILQSVSIGLSIYLISIPTTENFPSPYNMVTILNSRLIQLSKLVSNLDTTTKLEAQDFQPVYPSFMTKPSQVSSDFTTCTVQGTLDMVGALFVISVQAAQDTASPLAQQVWWGYNSQNLAMPANWTQVTIPNQIYQIVIQDLTEDTDYNIYMIAGSAHPGYPDLSTDEKAVNLVSCRTKAQQPDTILDINWAKLLIMNILVIIIF</sequence>
<proteinExistence type="predicted"/>
<organism evidence="1 2">
    <name type="scientific">Paramecium primaurelia</name>
    <dbReference type="NCBI Taxonomy" id="5886"/>
    <lineage>
        <taxon>Eukaryota</taxon>
        <taxon>Sar</taxon>
        <taxon>Alveolata</taxon>
        <taxon>Ciliophora</taxon>
        <taxon>Intramacronucleata</taxon>
        <taxon>Oligohymenophorea</taxon>
        <taxon>Peniculida</taxon>
        <taxon>Parameciidae</taxon>
        <taxon>Paramecium</taxon>
    </lineage>
</organism>
<name>A0A8S1M6K6_PARPR</name>
<evidence type="ECO:0000313" key="2">
    <source>
        <dbReference type="Proteomes" id="UP000688137"/>
    </source>
</evidence>
<dbReference type="EMBL" id="CAJJDM010000055">
    <property type="protein sequence ID" value="CAD8075737.1"/>
    <property type="molecule type" value="Genomic_DNA"/>
</dbReference>
<protein>
    <submittedName>
        <fullName evidence="1">Uncharacterized protein</fullName>
    </submittedName>
</protein>
<keyword evidence="2" id="KW-1185">Reference proteome</keyword>
<evidence type="ECO:0000313" key="1">
    <source>
        <dbReference type="EMBL" id="CAD8075737.1"/>
    </source>
</evidence>